<proteinExistence type="predicted"/>
<keyword evidence="2" id="KW-1185">Reference proteome</keyword>
<comment type="caution">
    <text evidence="1">The sequence shown here is derived from an EMBL/GenBank/DDBJ whole genome shotgun (WGS) entry which is preliminary data.</text>
</comment>
<dbReference type="SUPFAM" id="SSF54909">
    <property type="entry name" value="Dimeric alpha+beta barrel"/>
    <property type="match status" value="1"/>
</dbReference>
<dbReference type="RefSeq" id="WP_149459419.1">
    <property type="nucleotide sequence ID" value="NZ_SCWC02000005.1"/>
</dbReference>
<dbReference type="Proteomes" id="UP000295735">
    <property type="component" value="Unassembled WGS sequence"/>
</dbReference>
<sequence length="165" mass="19200">MFTYLTHGSEYYMQRLIDKHEDRTFLKFAGPEDIVLYEESTAKSVFSSPEAFEVVEADGTMTSDVPVLLRYFQVSDERRKVAESSLSRPANFSDYEGYQAYRLLRPLRGQTFCVVLQFSDESTLSDFKKSSVYRERYEDSVLKQYQTADFISNIHFTKTLLPVTD</sequence>
<protein>
    <recommendedName>
        <fullName evidence="3">Signal transduction protein TRAP</fullName>
    </recommendedName>
</protein>
<dbReference type="Gene3D" id="3.30.70.100">
    <property type="match status" value="1"/>
</dbReference>
<evidence type="ECO:0000313" key="2">
    <source>
        <dbReference type="Proteomes" id="UP000295735"/>
    </source>
</evidence>
<organism evidence="1 2">
    <name type="scientific">Macrococcus equipercicus</name>
    <dbReference type="NCBI Taxonomy" id="69967"/>
    <lineage>
        <taxon>Bacteria</taxon>
        <taxon>Bacillati</taxon>
        <taxon>Bacillota</taxon>
        <taxon>Bacilli</taxon>
        <taxon>Bacillales</taxon>
        <taxon>Staphylococcaceae</taxon>
        <taxon>Macrococcus</taxon>
    </lineage>
</organism>
<gene>
    <name evidence="1" type="ORF">ERX35_008130</name>
</gene>
<evidence type="ECO:0008006" key="3">
    <source>
        <dbReference type="Google" id="ProtNLM"/>
    </source>
</evidence>
<reference evidence="1 2" key="1">
    <citation type="submission" date="2019-09" db="EMBL/GenBank/DDBJ databases">
        <authorList>
            <person name="Mazhar S."/>
            <person name="Altermann E."/>
            <person name="Hill C."/>
            <person name="Mcauliffe O."/>
        </authorList>
    </citation>
    <scope>NUCLEOTIDE SEQUENCE [LARGE SCALE GENOMIC DNA]</scope>
    <source>
        <strain evidence="1 2">ATCC 51831</strain>
    </source>
</reference>
<dbReference type="InterPro" id="IPR011008">
    <property type="entry name" value="Dimeric_a/b-barrel"/>
</dbReference>
<dbReference type="EMBL" id="SCWC02000005">
    <property type="protein sequence ID" value="KAA1039160.1"/>
    <property type="molecule type" value="Genomic_DNA"/>
</dbReference>
<accession>A0ABQ6R7T9</accession>
<evidence type="ECO:0000313" key="1">
    <source>
        <dbReference type="EMBL" id="KAA1039160.1"/>
    </source>
</evidence>
<name>A0ABQ6R7T9_9STAP</name>